<comment type="caution">
    <text evidence="1">The sequence shown here is derived from an EMBL/GenBank/DDBJ whole genome shotgun (WGS) entry which is preliminary data.</text>
</comment>
<proteinExistence type="predicted"/>
<protein>
    <submittedName>
        <fullName evidence="1">Uncharacterized protein</fullName>
    </submittedName>
</protein>
<dbReference type="Proteomes" id="UP000823928">
    <property type="component" value="Unassembled WGS sequence"/>
</dbReference>
<dbReference type="AlphaFoldDB" id="A0A9D1EZE8"/>
<accession>A0A9D1EZE8</accession>
<gene>
    <name evidence="1" type="ORF">IAC10_06255</name>
</gene>
<organism evidence="1 2">
    <name type="scientific">Candidatus Scatousia excrementigallinarum</name>
    <dbReference type="NCBI Taxonomy" id="2840935"/>
    <lineage>
        <taxon>Bacteria</taxon>
        <taxon>Candidatus Scatousia</taxon>
    </lineage>
</organism>
<reference evidence="1" key="2">
    <citation type="journal article" date="2021" name="PeerJ">
        <title>Extensive microbial diversity within the chicken gut microbiome revealed by metagenomics and culture.</title>
        <authorList>
            <person name="Gilroy R."/>
            <person name="Ravi A."/>
            <person name="Getino M."/>
            <person name="Pursley I."/>
            <person name="Horton D.L."/>
            <person name="Alikhan N.F."/>
            <person name="Baker D."/>
            <person name="Gharbi K."/>
            <person name="Hall N."/>
            <person name="Watson M."/>
            <person name="Adriaenssens E.M."/>
            <person name="Foster-Nyarko E."/>
            <person name="Jarju S."/>
            <person name="Secka A."/>
            <person name="Antonio M."/>
            <person name="Oren A."/>
            <person name="Chaudhuri R.R."/>
            <person name="La Ragione R."/>
            <person name="Hildebrand F."/>
            <person name="Pallen M.J."/>
        </authorList>
    </citation>
    <scope>NUCLEOTIDE SEQUENCE</scope>
    <source>
        <strain evidence="1">6276</strain>
    </source>
</reference>
<name>A0A9D1EZE8_9BACT</name>
<evidence type="ECO:0000313" key="1">
    <source>
        <dbReference type="EMBL" id="HIS36217.1"/>
    </source>
</evidence>
<evidence type="ECO:0000313" key="2">
    <source>
        <dbReference type="Proteomes" id="UP000823928"/>
    </source>
</evidence>
<dbReference type="EMBL" id="DVIU01000123">
    <property type="protein sequence ID" value="HIS36217.1"/>
    <property type="molecule type" value="Genomic_DNA"/>
</dbReference>
<reference evidence="1" key="1">
    <citation type="submission" date="2020-10" db="EMBL/GenBank/DDBJ databases">
        <authorList>
            <person name="Gilroy R."/>
        </authorList>
    </citation>
    <scope>NUCLEOTIDE SEQUENCE</scope>
    <source>
        <strain evidence="1">6276</strain>
    </source>
</reference>
<sequence>MVRNNMCPISIQNNSEQYKKQNILVKAGAVAAGGAVYGTAKYALTRNFCKPLARGITKYSKEADSVVLNKAVNAVSKEPAFADLTIIDFDKIPKIKSPKLEEHVKDFHASIPPKYINRNSYPKEMLEQDVIVSNKLKNMYPKWAKPFESMRDFYTQEVRYAIQEGRTAMVFSDKKVLVNLKKLPAATFHEIGHLMNPKFNHAAKKIKKALPYIVCGSLLTSKKTEGEGYKNKFDKFIGILRNNAPLAAMGVLAPLVGTEILASYKGEKLVKPHIDAKTLNSVKNLNCCAAATYIVSLLATGASLWAALRVKDIITAPSGHKNIQKV</sequence>